<feature type="region of interest" description="Disordered" evidence="2">
    <location>
        <begin position="1"/>
        <end position="26"/>
    </location>
</feature>
<dbReference type="SUPFAM" id="SSF52343">
    <property type="entry name" value="Ferredoxin reductase-like, C-terminal NADP-linked domain"/>
    <property type="match status" value="1"/>
</dbReference>
<feature type="region of interest" description="Disordered" evidence="2">
    <location>
        <begin position="620"/>
        <end position="639"/>
    </location>
</feature>
<evidence type="ECO:0000256" key="2">
    <source>
        <dbReference type="SAM" id="MobiDB-lite"/>
    </source>
</evidence>
<comment type="caution">
    <text evidence="3">The sequence shown here is derived from an EMBL/GenBank/DDBJ whole genome shotgun (WGS) entry which is preliminary data.</text>
</comment>
<accession>A0ABQ7NWB7</accession>
<dbReference type="PANTHER" id="PTHR19384">
    <property type="entry name" value="NITRIC OXIDE SYNTHASE-RELATED"/>
    <property type="match status" value="1"/>
</dbReference>
<keyword evidence="1" id="KW-0285">Flavoprotein</keyword>
<feature type="compositionally biased region" description="Basic residues" evidence="2">
    <location>
        <begin position="626"/>
        <end position="639"/>
    </location>
</feature>
<sequence>MKSDFSRHPRYSMSSRCQSHEFPRKHPNSALPEGLWTLLTNFDRKTTDFVYEEELQRFLESGALSELSVAFSREGPTKEYAQHKMMDKNMICQGAYVYLFGDAKGMVRNVHRSLHTIAQEQVWHQFAFISIVITRLRDKNGQERRLVEHLLGGGIAGDKDRSGNFEERGGQRNNLLSRRLEEFLFELRVVQGRTFRVRHAFECYCRAVPIACLISNARMIRGKESYFAARKVAKVYSHAAGQRGCIKHALYGEVARKHAPSCDTLLGLHVSSLDVISRVPLSLWLRVSCGLSSVTLTGLSLARHVVLPDHGVGLDGQSCSCLIVGWPVGLSSPTLGVGRPSLIVGRWVDLCLGRFGVLHPYPRVRIIITVPVDVWIVTCKEQNTLEHEKSDPPTKVNGRNSDMGYHGGGVFLDSKCFDRCGALGHKEKKCLLPPKPHDSATVTKEPQVTNEEIPVVNIVHLAQNSFSTLVENLEPCSGSLSTQQALETPEKSLITTPSEVAVVTPFTDSHEVHSTSCSEIDVTIPMLAAANVAPSNSPIMEAIPSQSIIVEDPSSSANEQQIDPTTPPTHNQQQFYRESEIPVTYGKGAGFDVVGESTGYNLTRGRREIKPTQKFQDMEWTNVSGRGKRGRRGRGNHNH</sequence>
<protein>
    <recommendedName>
        <fullName evidence="5">CCHC-type domain-containing protein</fullName>
    </recommendedName>
</protein>
<evidence type="ECO:0000256" key="1">
    <source>
        <dbReference type="ARBA" id="ARBA00022630"/>
    </source>
</evidence>
<dbReference type="InterPro" id="IPR039261">
    <property type="entry name" value="FNR_nucleotide-bd"/>
</dbReference>
<evidence type="ECO:0008006" key="5">
    <source>
        <dbReference type="Google" id="ProtNLM"/>
    </source>
</evidence>
<dbReference type="Proteomes" id="UP000823674">
    <property type="component" value="Chromosome A01"/>
</dbReference>
<organism evidence="3 4">
    <name type="scientific">Brassica rapa subsp. trilocularis</name>
    <dbReference type="NCBI Taxonomy" id="1813537"/>
    <lineage>
        <taxon>Eukaryota</taxon>
        <taxon>Viridiplantae</taxon>
        <taxon>Streptophyta</taxon>
        <taxon>Embryophyta</taxon>
        <taxon>Tracheophyta</taxon>
        <taxon>Spermatophyta</taxon>
        <taxon>Magnoliopsida</taxon>
        <taxon>eudicotyledons</taxon>
        <taxon>Gunneridae</taxon>
        <taxon>Pentapetalae</taxon>
        <taxon>rosids</taxon>
        <taxon>malvids</taxon>
        <taxon>Brassicales</taxon>
        <taxon>Brassicaceae</taxon>
        <taxon>Brassiceae</taxon>
        <taxon>Brassica</taxon>
    </lineage>
</organism>
<feature type="region of interest" description="Disordered" evidence="2">
    <location>
        <begin position="553"/>
        <end position="574"/>
    </location>
</feature>
<keyword evidence="4" id="KW-1185">Reference proteome</keyword>
<gene>
    <name evidence="3" type="primary">A01g506900.1_BraROA</name>
    <name evidence="3" type="ORF">IGI04_002726</name>
</gene>
<dbReference type="EMBL" id="JADBGQ010000001">
    <property type="protein sequence ID" value="KAG5415159.1"/>
    <property type="molecule type" value="Genomic_DNA"/>
</dbReference>
<evidence type="ECO:0000313" key="3">
    <source>
        <dbReference type="EMBL" id="KAG5415159.1"/>
    </source>
</evidence>
<name>A0ABQ7NWB7_BRACM</name>
<dbReference type="PANTHER" id="PTHR19384:SF10">
    <property type="entry name" value="NADPH-DEPENDENT DIFLAVIN OXIDOREDUCTASE 1"/>
    <property type="match status" value="1"/>
</dbReference>
<reference evidence="3 4" key="1">
    <citation type="submission" date="2021-03" db="EMBL/GenBank/DDBJ databases">
        <authorList>
            <person name="King G.J."/>
            <person name="Bancroft I."/>
            <person name="Baten A."/>
            <person name="Bloomfield J."/>
            <person name="Borpatragohain P."/>
            <person name="He Z."/>
            <person name="Irish N."/>
            <person name="Irwin J."/>
            <person name="Liu K."/>
            <person name="Mauleon R.P."/>
            <person name="Moore J."/>
            <person name="Morris R."/>
            <person name="Ostergaard L."/>
            <person name="Wang B."/>
            <person name="Wells R."/>
        </authorList>
    </citation>
    <scope>NUCLEOTIDE SEQUENCE [LARGE SCALE GENOMIC DNA]</scope>
    <source>
        <strain evidence="3">R-o-18</strain>
        <tissue evidence="3">Leaf</tissue>
    </source>
</reference>
<evidence type="ECO:0000313" key="4">
    <source>
        <dbReference type="Proteomes" id="UP000823674"/>
    </source>
</evidence>
<dbReference type="Gene3D" id="3.40.50.80">
    <property type="entry name" value="Nucleotide-binding domain of ferredoxin-NADP reductase (FNR) module"/>
    <property type="match status" value="1"/>
</dbReference>
<proteinExistence type="predicted"/>